<gene>
    <name evidence="2" type="ORF">SAMN04487959_105200</name>
</gene>
<proteinExistence type="predicted"/>
<feature type="chain" id="PRO_5011761867" description="DUF2782 domain-containing protein" evidence="1">
    <location>
        <begin position="26"/>
        <end position="96"/>
    </location>
</feature>
<evidence type="ECO:0000313" key="2">
    <source>
        <dbReference type="EMBL" id="SFH54530.1"/>
    </source>
</evidence>
<dbReference type="Proteomes" id="UP000199040">
    <property type="component" value="Unassembled WGS sequence"/>
</dbReference>
<dbReference type="InterPro" id="IPR021357">
    <property type="entry name" value="DUF2782"/>
</dbReference>
<evidence type="ECO:0008006" key="4">
    <source>
        <dbReference type="Google" id="ProtNLM"/>
    </source>
</evidence>
<dbReference type="Gene3D" id="2.20.130.30">
    <property type="entry name" value="Protein of unknown function DUF2782"/>
    <property type="match status" value="1"/>
</dbReference>
<evidence type="ECO:0000256" key="1">
    <source>
        <dbReference type="SAM" id="SignalP"/>
    </source>
</evidence>
<keyword evidence="3" id="KW-1185">Reference proteome</keyword>
<keyword evidence="1" id="KW-0732">Signal</keyword>
<reference evidence="2 3" key="1">
    <citation type="submission" date="2016-10" db="EMBL/GenBank/DDBJ databases">
        <authorList>
            <person name="de Groot N.N."/>
        </authorList>
    </citation>
    <scope>NUCLEOTIDE SEQUENCE [LARGE SCALE GENOMIC DNA]</scope>
    <source>
        <strain evidence="2 3">CGMCC 1.6848</strain>
    </source>
</reference>
<feature type="signal peptide" evidence="1">
    <location>
        <begin position="1"/>
        <end position="25"/>
    </location>
</feature>
<accession>A0A1I3AX56</accession>
<dbReference type="AlphaFoldDB" id="A0A1I3AX56"/>
<evidence type="ECO:0000313" key="3">
    <source>
        <dbReference type="Proteomes" id="UP000199040"/>
    </source>
</evidence>
<dbReference type="EMBL" id="FOPY01000005">
    <property type="protein sequence ID" value="SFH54530.1"/>
    <property type="molecule type" value="Genomic_DNA"/>
</dbReference>
<name>A0A1I3AX56_9GAMM</name>
<dbReference type="STRING" id="442341.SAMN04487959_105200"/>
<organism evidence="2 3">
    <name type="scientific">Modicisalibacter xianhensis</name>
    <dbReference type="NCBI Taxonomy" id="442341"/>
    <lineage>
        <taxon>Bacteria</taxon>
        <taxon>Pseudomonadati</taxon>
        <taxon>Pseudomonadota</taxon>
        <taxon>Gammaproteobacteria</taxon>
        <taxon>Oceanospirillales</taxon>
        <taxon>Halomonadaceae</taxon>
        <taxon>Modicisalibacter</taxon>
    </lineage>
</organism>
<sequence>MNVFRPAQAVLLGLILLGSPLLVLAQQDNSVQPDITVRQEEDRTVREYRVNGQLYAIEIKPKVGPSYFLVDEDGDGDFRRSNNERIAIPSWVLISW</sequence>
<dbReference type="RefSeq" id="WP_092845364.1">
    <property type="nucleotide sequence ID" value="NZ_FOPY01000005.1"/>
</dbReference>
<protein>
    <recommendedName>
        <fullName evidence="4">DUF2782 domain-containing protein</fullName>
    </recommendedName>
</protein>
<dbReference type="Pfam" id="PF11191">
    <property type="entry name" value="DUF2782"/>
    <property type="match status" value="1"/>
</dbReference>